<feature type="domain" description="HTH tetR-type" evidence="7">
    <location>
        <begin position="27"/>
        <end position="87"/>
    </location>
</feature>
<evidence type="ECO:0000259" key="7">
    <source>
        <dbReference type="PROSITE" id="PS50977"/>
    </source>
</evidence>
<evidence type="ECO:0000256" key="3">
    <source>
        <dbReference type="ARBA" id="ARBA00023125"/>
    </source>
</evidence>
<evidence type="ECO:0000256" key="2">
    <source>
        <dbReference type="ARBA" id="ARBA00023015"/>
    </source>
</evidence>
<keyword evidence="4" id="KW-0804">Transcription</keyword>
<dbReference type="InterPro" id="IPR050109">
    <property type="entry name" value="HTH-type_TetR-like_transc_reg"/>
</dbReference>
<dbReference type="EMBL" id="JBFAKC010000007">
    <property type="protein sequence ID" value="MEV0709326.1"/>
    <property type="molecule type" value="Genomic_DNA"/>
</dbReference>
<dbReference type="Pfam" id="PF13977">
    <property type="entry name" value="TetR_C_6"/>
    <property type="match status" value="1"/>
</dbReference>
<dbReference type="InterPro" id="IPR039538">
    <property type="entry name" value="BetI_C"/>
</dbReference>
<evidence type="ECO:0000256" key="6">
    <source>
        <dbReference type="SAM" id="MobiDB-lite"/>
    </source>
</evidence>
<keyword evidence="9" id="KW-1185">Reference proteome</keyword>
<organism evidence="8 9">
    <name type="scientific">Nocardia aurea</name>
    <dbReference type="NCBI Taxonomy" id="2144174"/>
    <lineage>
        <taxon>Bacteria</taxon>
        <taxon>Bacillati</taxon>
        <taxon>Actinomycetota</taxon>
        <taxon>Actinomycetes</taxon>
        <taxon>Mycobacteriales</taxon>
        <taxon>Nocardiaceae</taxon>
        <taxon>Nocardia</taxon>
    </lineage>
</organism>
<dbReference type="SUPFAM" id="SSF46689">
    <property type="entry name" value="Homeodomain-like"/>
    <property type="match status" value="1"/>
</dbReference>
<dbReference type="InterPro" id="IPR009057">
    <property type="entry name" value="Homeodomain-like_sf"/>
</dbReference>
<protein>
    <submittedName>
        <fullName evidence="8">TetR/AcrR family transcriptional regulator</fullName>
    </submittedName>
</protein>
<gene>
    <name evidence="8" type="ORF">AB0I48_17335</name>
</gene>
<accession>A0ABV3FV63</accession>
<dbReference type="Gene3D" id="1.10.357.10">
    <property type="entry name" value="Tetracycline Repressor, domain 2"/>
    <property type="match status" value="1"/>
</dbReference>
<dbReference type="Proteomes" id="UP001551695">
    <property type="component" value="Unassembled WGS sequence"/>
</dbReference>
<feature type="region of interest" description="Disordered" evidence="6">
    <location>
        <begin position="1"/>
        <end position="27"/>
    </location>
</feature>
<dbReference type="SUPFAM" id="SSF48498">
    <property type="entry name" value="Tetracyclin repressor-like, C-terminal domain"/>
    <property type="match status" value="1"/>
</dbReference>
<dbReference type="PANTHER" id="PTHR30055">
    <property type="entry name" value="HTH-TYPE TRANSCRIPTIONAL REGULATOR RUTR"/>
    <property type="match status" value="1"/>
</dbReference>
<feature type="compositionally biased region" description="Basic residues" evidence="6">
    <location>
        <begin position="17"/>
        <end position="27"/>
    </location>
</feature>
<proteinExistence type="predicted"/>
<name>A0ABV3FV63_9NOCA</name>
<dbReference type="PROSITE" id="PS50977">
    <property type="entry name" value="HTH_TETR_2"/>
    <property type="match status" value="1"/>
</dbReference>
<comment type="caution">
    <text evidence="8">The sequence shown here is derived from an EMBL/GenBank/DDBJ whole genome shotgun (WGS) entry which is preliminary data.</text>
</comment>
<evidence type="ECO:0000313" key="9">
    <source>
        <dbReference type="Proteomes" id="UP001551695"/>
    </source>
</evidence>
<keyword evidence="1" id="KW-0678">Repressor</keyword>
<keyword evidence="3 5" id="KW-0238">DNA-binding</keyword>
<dbReference type="InterPro" id="IPR036271">
    <property type="entry name" value="Tet_transcr_reg_TetR-rel_C_sf"/>
</dbReference>
<evidence type="ECO:0000313" key="8">
    <source>
        <dbReference type="EMBL" id="MEV0709326.1"/>
    </source>
</evidence>
<evidence type="ECO:0000256" key="5">
    <source>
        <dbReference type="PROSITE-ProRule" id="PRU00335"/>
    </source>
</evidence>
<sequence>MSVLFEEGTLSSPTTRRAPRRVTRRRSETRHRLLTAAYDVFAEEGFGRASVERICDRAGFTRGAFYSNFASLDELFLAIWEQRSAAMLDDLRAALDGIAADGVGDLRDAIRRLEQAVPLDEAWFRISAEFTAHALRTPALRTAMADREEAIVAALVPTVVAALAGLGRDVADPVALGRAIVAVHDGTAIQVLMEPLDSRIRRARTDLLGHVVLAYSAPATTTPPTTTEG</sequence>
<dbReference type="RefSeq" id="WP_355091924.1">
    <property type="nucleotide sequence ID" value="NZ_JBEXKW010000171.1"/>
</dbReference>
<dbReference type="PANTHER" id="PTHR30055:SF241">
    <property type="entry name" value="TRANSCRIPTIONAL REGULATORY PROTEIN"/>
    <property type="match status" value="1"/>
</dbReference>
<evidence type="ECO:0000256" key="1">
    <source>
        <dbReference type="ARBA" id="ARBA00022491"/>
    </source>
</evidence>
<keyword evidence="2" id="KW-0805">Transcription regulation</keyword>
<dbReference type="InterPro" id="IPR001647">
    <property type="entry name" value="HTH_TetR"/>
</dbReference>
<evidence type="ECO:0000256" key="4">
    <source>
        <dbReference type="ARBA" id="ARBA00023163"/>
    </source>
</evidence>
<feature type="DNA-binding region" description="H-T-H motif" evidence="5">
    <location>
        <begin position="50"/>
        <end position="69"/>
    </location>
</feature>
<dbReference type="PRINTS" id="PR00455">
    <property type="entry name" value="HTHTETR"/>
</dbReference>
<dbReference type="Pfam" id="PF00440">
    <property type="entry name" value="TetR_N"/>
    <property type="match status" value="1"/>
</dbReference>
<reference evidence="8 9" key="1">
    <citation type="submission" date="2024-06" db="EMBL/GenBank/DDBJ databases">
        <title>The Natural Products Discovery Center: Release of the First 8490 Sequenced Strains for Exploring Actinobacteria Biosynthetic Diversity.</title>
        <authorList>
            <person name="Kalkreuter E."/>
            <person name="Kautsar S.A."/>
            <person name="Yang D."/>
            <person name="Bader C.D."/>
            <person name="Teijaro C.N."/>
            <person name="Fluegel L."/>
            <person name="Davis C.M."/>
            <person name="Simpson J.R."/>
            <person name="Lauterbach L."/>
            <person name="Steele A.D."/>
            <person name="Gui C."/>
            <person name="Meng S."/>
            <person name="Li G."/>
            <person name="Viehrig K."/>
            <person name="Ye F."/>
            <person name="Su P."/>
            <person name="Kiefer A.F."/>
            <person name="Nichols A."/>
            <person name="Cepeda A.J."/>
            <person name="Yan W."/>
            <person name="Fan B."/>
            <person name="Jiang Y."/>
            <person name="Adhikari A."/>
            <person name="Zheng C.-J."/>
            <person name="Schuster L."/>
            <person name="Cowan T.M."/>
            <person name="Smanski M.J."/>
            <person name="Chevrette M.G."/>
            <person name="De Carvalho L.P.S."/>
            <person name="Shen B."/>
        </authorList>
    </citation>
    <scope>NUCLEOTIDE SEQUENCE [LARGE SCALE GENOMIC DNA]</scope>
    <source>
        <strain evidence="8 9">NPDC050403</strain>
    </source>
</reference>